<organism evidence="1 2">
    <name type="scientific">Algimonas arctica</name>
    <dbReference type="NCBI Taxonomy" id="1479486"/>
    <lineage>
        <taxon>Bacteria</taxon>
        <taxon>Pseudomonadati</taxon>
        <taxon>Pseudomonadota</taxon>
        <taxon>Alphaproteobacteria</taxon>
        <taxon>Maricaulales</taxon>
        <taxon>Robiginitomaculaceae</taxon>
        <taxon>Algimonas</taxon>
    </lineage>
</organism>
<gene>
    <name evidence="1" type="ORF">GCM10009069_23780</name>
</gene>
<dbReference type="AlphaFoldDB" id="A0A8J3G308"/>
<keyword evidence="2" id="KW-1185">Reference proteome</keyword>
<comment type="caution">
    <text evidence="1">The sequence shown here is derived from an EMBL/GenBank/DDBJ whole genome shotgun (WGS) entry which is preliminary data.</text>
</comment>
<reference evidence="1" key="1">
    <citation type="journal article" date="2014" name="Int. J. Syst. Evol. Microbiol.">
        <title>Complete genome sequence of Corynebacterium casei LMG S-19264T (=DSM 44701T), isolated from a smear-ripened cheese.</title>
        <authorList>
            <consortium name="US DOE Joint Genome Institute (JGI-PGF)"/>
            <person name="Walter F."/>
            <person name="Albersmeier A."/>
            <person name="Kalinowski J."/>
            <person name="Ruckert C."/>
        </authorList>
    </citation>
    <scope>NUCLEOTIDE SEQUENCE</scope>
    <source>
        <strain evidence="1">KCTC 32513</strain>
    </source>
</reference>
<dbReference type="EMBL" id="BMZH01000010">
    <property type="protein sequence ID" value="GHB00196.1"/>
    <property type="molecule type" value="Genomic_DNA"/>
</dbReference>
<sequence>MQPDEATGETPYTLNQGLQDMSRAMSCSTQTYDCTYVGSGMQSCRWVTKSICKGEWRAILIDPFSPV</sequence>
<evidence type="ECO:0000313" key="1">
    <source>
        <dbReference type="EMBL" id="GHB00196.1"/>
    </source>
</evidence>
<dbReference type="Proteomes" id="UP000634004">
    <property type="component" value="Unassembled WGS sequence"/>
</dbReference>
<reference evidence="1" key="2">
    <citation type="submission" date="2020-09" db="EMBL/GenBank/DDBJ databases">
        <authorList>
            <person name="Sun Q."/>
            <person name="Kim S."/>
        </authorList>
    </citation>
    <scope>NUCLEOTIDE SEQUENCE</scope>
    <source>
        <strain evidence="1">KCTC 32513</strain>
    </source>
</reference>
<evidence type="ECO:0000313" key="2">
    <source>
        <dbReference type="Proteomes" id="UP000634004"/>
    </source>
</evidence>
<name>A0A8J3G308_9PROT</name>
<dbReference type="RefSeq" id="WP_189498726.1">
    <property type="nucleotide sequence ID" value="NZ_BMZH01000010.1"/>
</dbReference>
<protein>
    <submittedName>
        <fullName evidence="1">Uncharacterized protein</fullName>
    </submittedName>
</protein>
<proteinExistence type="predicted"/>
<accession>A0A8J3G308</accession>